<evidence type="ECO:0008006" key="7">
    <source>
        <dbReference type="Google" id="ProtNLM"/>
    </source>
</evidence>
<dbReference type="Gene3D" id="1.10.10.1320">
    <property type="entry name" value="Anti-sigma factor, zinc-finger domain"/>
    <property type="match status" value="1"/>
</dbReference>
<evidence type="ECO:0000256" key="3">
    <source>
        <dbReference type="SAM" id="MobiDB-lite"/>
    </source>
</evidence>
<keyword evidence="1" id="KW-0805">Transcription regulation</keyword>
<dbReference type="STRING" id="446468.Ndas_4856"/>
<sequence>MTSHPDVEALAFFAEELLEPDEERTVAAHIDTCATCATTLGELTGVSEALAAAPVPALPRDVADLLDQRVAEAARERAAGAVGTEDAAPPQTGGAPVPGGATVTPLPRRPRSGRSLSRARLMMLAAAAAVVVGGGGAALFNGVLTPGGQGGETGVAAPLAENGQENAPDTAQSYTPQVVRSGTVYTEAALAEQAARTLDLSPVGGTGAAGGGEPGGGMETAPLAVQAAPPGVQECVVLLGEEFGGHFTLVDDARYGDGESPAWVLFSPRGERFEVYVVDPACAQGGDPGQNVLAQETVRAP</sequence>
<dbReference type="KEGG" id="nda:Ndas_4856"/>
<name>D7B145_NOCDD</name>
<gene>
    <name evidence="5" type="ordered locus">Ndas_4856</name>
</gene>
<feature type="region of interest" description="Disordered" evidence="3">
    <location>
        <begin position="200"/>
        <end position="222"/>
    </location>
</feature>
<organism evidence="5 6">
    <name type="scientific">Nocardiopsis dassonvillei (strain ATCC 23218 / DSM 43111 / CIP 107115 / JCM 7437 / KCTC 9190 / NBRC 14626 / NCTC 10488 / NRRL B-5397 / IMRU 509)</name>
    <name type="common">Actinomadura dassonvillei</name>
    <dbReference type="NCBI Taxonomy" id="446468"/>
    <lineage>
        <taxon>Bacteria</taxon>
        <taxon>Bacillati</taxon>
        <taxon>Actinomycetota</taxon>
        <taxon>Actinomycetes</taxon>
        <taxon>Streptosporangiales</taxon>
        <taxon>Nocardiopsidaceae</taxon>
        <taxon>Nocardiopsis</taxon>
    </lineage>
</organism>
<keyword evidence="6" id="KW-1185">Reference proteome</keyword>
<reference evidence="5 6" key="1">
    <citation type="journal article" date="2010" name="Stand. Genomic Sci.">
        <title>Complete genome sequence of Nocardiopsis dassonvillei type strain (IMRU 509).</title>
        <authorList>
            <person name="Sun H."/>
            <person name="Lapidus A."/>
            <person name="Nolan M."/>
            <person name="Lucas S."/>
            <person name="Del Rio T.G."/>
            <person name="Tice H."/>
            <person name="Cheng J.F."/>
            <person name="Tapia R."/>
            <person name="Han C."/>
            <person name="Goodwin L."/>
            <person name="Pitluck S."/>
            <person name="Pagani I."/>
            <person name="Ivanova N."/>
            <person name="Mavromatis K."/>
            <person name="Mikhailova N."/>
            <person name="Pati A."/>
            <person name="Chen A."/>
            <person name="Palaniappan K."/>
            <person name="Land M."/>
            <person name="Hauser L."/>
            <person name="Chang Y.J."/>
            <person name="Jeffries C.D."/>
            <person name="Djao O.D."/>
            <person name="Rohde M."/>
            <person name="Sikorski J."/>
            <person name="Goker M."/>
            <person name="Woyke T."/>
            <person name="Bristow J."/>
            <person name="Eisen J.A."/>
            <person name="Markowitz V."/>
            <person name="Hugenholtz P."/>
            <person name="Kyrpides N.C."/>
            <person name="Klenk H.P."/>
        </authorList>
    </citation>
    <scope>NUCLEOTIDE SEQUENCE [LARGE SCALE GENOMIC DNA]</scope>
    <source>
        <strain evidence="6">ATCC 23218 / DSM 43111 / CIP 107115 / JCM 7437 / KCTC 9190 / NBRC 14626 / NCTC 10488 / NRRL B-5397 / IMRU 509</strain>
    </source>
</reference>
<feature type="region of interest" description="Disordered" evidence="3">
    <location>
        <begin position="76"/>
        <end position="114"/>
    </location>
</feature>
<evidence type="ECO:0000256" key="2">
    <source>
        <dbReference type="ARBA" id="ARBA00023163"/>
    </source>
</evidence>
<evidence type="ECO:0000313" key="5">
    <source>
        <dbReference type="EMBL" id="ADH70239.1"/>
    </source>
</evidence>
<dbReference type="eggNOG" id="COG5662">
    <property type="taxonomic scope" value="Bacteria"/>
</dbReference>
<dbReference type="AlphaFoldDB" id="D7B145"/>
<dbReference type="InterPro" id="IPR041916">
    <property type="entry name" value="Anti_sigma_zinc_sf"/>
</dbReference>
<evidence type="ECO:0000256" key="4">
    <source>
        <dbReference type="SAM" id="Phobius"/>
    </source>
</evidence>
<proteinExistence type="predicted"/>
<evidence type="ECO:0000313" key="6">
    <source>
        <dbReference type="Proteomes" id="UP000002219"/>
    </source>
</evidence>
<keyword evidence="4" id="KW-0472">Membrane</keyword>
<dbReference type="GeneID" id="91487392"/>
<keyword evidence="4" id="KW-0812">Transmembrane</keyword>
<keyword evidence="2" id="KW-0804">Transcription</keyword>
<accession>D7B145</accession>
<dbReference type="EMBL" id="CP002040">
    <property type="protein sequence ID" value="ADH70239.1"/>
    <property type="molecule type" value="Genomic_DNA"/>
</dbReference>
<keyword evidence="4" id="KW-1133">Transmembrane helix</keyword>
<evidence type="ECO:0000256" key="1">
    <source>
        <dbReference type="ARBA" id="ARBA00023015"/>
    </source>
</evidence>
<protein>
    <recommendedName>
        <fullName evidence="7">Zinc-finger domain-containing protein</fullName>
    </recommendedName>
</protein>
<dbReference type="HOGENOM" id="CLU_979463_0_0_11"/>
<feature type="compositionally biased region" description="Gly residues" evidence="3">
    <location>
        <begin position="204"/>
        <end position="218"/>
    </location>
</feature>
<dbReference type="Proteomes" id="UP000002219">
    <property type="component" value="Chromosome 1"/>
</dbReference>
<feature type="transmembrane region" description="Helical" evidence="4">
    <location>
        <begin position="121"/>
        <end position="140"/>
    </location>
</feature>
<dbReference type="RefSeq" id="WP_013155846.1">
    <property type="nucleotide sequence ID" value="NC_014210.1"/>
</dbReference>